<reference evidence="3" key="1">
    <citation type="submission" date="2014-05" db="EMBL/GenBank/DDBJ databases">
        <title>The genome and life-stage specific transcriptomes of Globodera pallida elucidate key aspects of plant parasitism by a cyst nematode.</title>
        <authorList>
            <person name="Cotton J.A."/>
            <person name="Lilley C.J."/>
            <person name="Jones L.M."/>
            <person name="Kikuchi T."/>
            <person name="Reid A.J."/>
            <person name="Thorpe P."/>
            <person name="Tsai I.J."/>
            <person name="Beasley H."/>
            <person name="Blok V."/>
            <person name="Cock P.J.A."/>
            <person name="Van den Akker S.E."/>
            <person name="Holroyd N."/>
            <person name="Hunt M."/>
            <person name="Mantelin S."/>
            <person name="Naghra H."/>
            <person name="Pain A."/>
            <person name="Palomares-Rius J.E."/>
            <person name="Zarowiecki M."/>
            <person name="Berriman M."/>
            <person name="Jones J.T."/>
            <person name="Urwin P.E."/>
        </authorList>
    </citation>
    <scope>NUCLEOTIDE SEQUENCE [LARGE SCALE GENOMIC DNA]</scope>
    <source>
        <strain evidence="3">Lindley</strain>
    </source>
</reference>
<feature type="region of interest" description="Disordered" evidence="1">
    <location>
        <begin position="28"/>
        <end position="49"/>
    </location>
</feature>
<feature type="signal peptide" evidence="2">
    <location>
        <begin position="1"/>
        <end position="16"/>
    </location>
</feature>
<organism evidence="3 4">
    <name type="scientific">Globodera pallida</name>
    <name type="common">Potato cyst nematode worm</name>
    <name type="synonym">Heterodera pallida</name>
    <dbReference type="NCBI Taxonomy" id="36090"/>
    <lineage>
        <taxon>Eukaryota</taxon>
        <taxon>Metazoa</taxon>
        <taxon>Ecdysozoa</taxon>
        <taxon>Nematoda</taxon>
        <taxon>Chromadorea</taxon>
        <taxon>Rhabditida</taxon>
        <taxon>Tylenchina</taxon>
        <taxon>Tylenchomorpha</taxon>
        <taxon>Tylenchoidea</taxon>
        <taxon>Heteroderidae</taxon>
        <taxon>Heteroderinae</taxon>
        <taxon>Globodera</taxon>
    </lineage>
</organism>
<evidence type="ECO:0000313" key="4">
    <source>
        <dbReference type="WBParaSite" id="GPLIN_000617900"/>
    </source>
</evidence>
<accession>A0A183BZY7</accession>
<evidence type="ECO:0000256" key="1">
    <source>
        <dbReference type="SAM" id="MobiDB-lite"/>
    </source>
</evidence>
<feature type="compositionally biased region" description="Polar residues" evidence="1">
    <location>
        <begin position="99"/>
        <end position="138"/>
    </location>
</feature>
<keyword evidence="2" id="KW-0732">Signal</keyword>
<evidence type="ECO:0000313" key="3">
    <source>
        <dbReference type="Proteomes" id="UP000050741"/>
    </source>
</evidence>
<feature type="compositionally biased region" description="Polar residues" evidence="1">
    <location>
        <begin position="160"/>
        <end position="176"/>
    </location>
</feature>
<proteinExistence type="predicted"/>
<dbReference type="WBParaSite" id="GPLIN_000617900">
    <property type="protein sequence ID" value="GPLIN_000617900"/>
    <property type="gene ID" value="GPLIN_000617900"/>
</dbReference>
<dbReference type="Proteomes" id="UP000050741">
    <property type="component" value="Unassembled WGS sequence"/>
</dbReference>
<dbReference type="AlphaFoldDB" id="A0A183BZY7"/>
<evidence type="ECO:0000256" key="2">
    <source>
        <dbReference type="SAM" id="SignalP"/>
    </source>
</evidence>
<name>A0A183BZY7_GLOPA</name>
<feature type="region of interest" description="Disordered" evidence="1">
    <location>
        <begin position="99"/>
        <end position="227"/>
    </location>
</feature>
<feature type="compositionally biased region" description="Polar residues" evidence="1">
    <location>
        <begin position="209"/>
        <end position="227"/>
    </location>
</feature>
<feature type="chain" id="PRO_5008146895" evidence="2">
    <location>
        <begin position="17"/>
        <end position="227"/>
    </location>
</feature>
<protein>
    <submittedName>
        <fullName evidence="4">Secreted protein</fullName>
    </submittedName>
</protein>
<keyword evidence="3" id="KW-1185">Reference proteome</keyword>
<sequence>MLISLIGLMAIHPIAMVQHAHLIPEQSATKTTNGPTHTSHSGAISNKNNGRLDIYNSGRIEHAFNKDMAPINGKAMVNVNSPHDSTKLDDHPIDNCEPANTTCPNNSANVDRNLASSNNTRKGGSNQHNINATATTNQHVDDHNFKAYNSKTARHDKPLITSQQITFRRRATTQQPARHERKSASPFQLDVIAPTTQFPSNSERRDHSNQTPVTNFTRQSATSQAAN</sequence>
<reference evidence="4" key="2">
    <citation type="submission" date="2016-06" db="UniProtKB">
        <authorList>
            <consortium name="WormBaseParasite"/>
        </authorList>
    </citation>
    <scope>IDENTIFICATION</scope>
</reference>